<protein>
    <submittedName>
        <fullName evidence="15">Integrase</fullName>
    </submittedName>
    <submittedName>
        <fullName evidence="14">Tyrosine recombinase XerD</fullName>
    </submittedName>
</protein>
<dbReference type="InterPro" id="IPR013762">
    <property type="entry name" value="Integrase-like_cat_sf"/>
</dbReference>
<reference evidence="15 17" key="2">
    <citation type="submission" date="2018-08" db="EMBL/GenBank/DDBJ databases">
        <title>A genome reference for cultivated species of the human gut microbiota.</title>
        <authorList>
            <person name="Zou Y."/>
            <person name="Xue W."/>
            <person name="Luo G."/>
        </authorList>
    </citation>
    <scope>NUCLEOTIDE SEQUENCE [LARGE SCALE GENOMIC DNA]</scope>
    <source>
        <strain evidence="15 17">AF38-24</strain>
    </source>
</reference>
<evidence type="ECO:0000313" key="17">
    <source>
        <dbReference type="Proteomes" id="UP000283297"/>
    </source>
</evidence>
<dbReference type="Gene3D" id="1.10.150.130">
    <property type="match status" value="1"/>
</dbReference>
<accession>A0A174FPG5</accession>
<keyword evidence="8 11" id="KW-0238">DNA-binding</keyword>
<evidence type="ECO:0000259" key="13">
    <source>
        <dbReference type="PROSITE" id="PS51900"/>
    </source>
</evidence>
<keyword evidence="5" id="KW-0132">Cell division</keyword>
<dbReference type="Pfam" id="PF00589">
    <property type="entry name" value="Phage_integrase"/>
    <property type="match status" value="1"/>
</dbReference>
<name>A0A174FPG5_9FIRM</name>
<keyword evidence="6" id="KW-0159">Chromosome partition</keyword>
<dbReference type="EMBL" id="QRON01000023">
    <property type="protein sequence ID" value="RHL25291.1"/>
    <property type="molecule type" value="Genomic_DNA"/>
</dbReference>
<dbReference type="SUPFAM" id="SSF56349">
    <property type="entry name" value="DNA breaking-rejoining enzymes"/>
    <property type="match status" value="1"/>
</dbReference>
<evidence type="ECO:0000256" key="5">
    <source>
        <dbReference type="ARBA" id="ARBA00022618"/>
    </source>
</evidence>
<evidence type="ECO:0000256" key="11">
    <source>
        <dbReference type="PROSITE-ProRule" id="PRU01248"/>
    </source>
</evidence>
<evidence type="ECO:0000256" key="8">
    <source>
        <dbReference type="ARBA" id="ARBA00023125"/>
    </source>
</evidence>
<evidence type="ECO:0000256" key="6">
    <source>
        <dbReference type="ARBA" id="ARBA00022829"/>
    </source>
</evidence>
<dbReference type="RefSeq" id="WP_055224869.1">
    <property type="nucleotide sequence ID" value="NZ_CYYW01000020.1"/>
</dbReference>
<dbReference type="PANTHER" id="PTHR30349:SF77">
    <property type="entry name" value="TYROSINE RECOMBINASE XERC"/>
    <property type="match status" value="1"/>
</dbReference>
<dbReference type="GO" id="GO:0005737">
    <property type="term" value="C:cytoplasm"/>
    <property type="evidence" value="ECO:0007669"/>
    <property type="project" value="UniProtKB-SubCell"/>
</dbReference>
<evidence type="ECO:0000256" key="10">
    <source>
        <dbReference type="ARBA" id="ARBA00023306"/>
    </source>
</evidence>
<dbReference type="Proteomes" id="UP000095384">
    <property type="component" value="Unassembled WGS sequence"/>
</dbReference>
<evidence type="ECO:0000313" key="15">
    <source>
        <dbReference type="EMBL" id="RHL25291.1"/>
    </source>
</evidence>
<dbReference type="InterPro" id="IPR044068">
    <property type="entry name" value="CB"/>
</dbReference>
<gene>
    <name evidence="14" type="primary">xerD_2</name>
    <name evidence="15" type="ORF">DW028_14855</name>
    <name evidence="14" type="ORF">ERS852417_02442</name>
</gene>
<evidence type="ECO:0000313" key="14">
    <source>
        <dbReference type="EMBL" id="CUO50035.1"/>
    </source>
</evidence>
<dbReference type="Proteomes" id="UP000283297">
    <property type="component" value="Unassembled WGS sequence"/>
</dbReference>
<keyword evidence="7" id="KW-0229">DNA integration</keyword>
<dbReference type="Pfam" id="PF13495">
    <property type="entry name" value="Phage_int_SAM_4"/>
    <property type="match status" value="1"/>
</dbReference>
<dbReference type="GO" id="GO:0006310">
    <property type="term" value="P:DNA recombination"/>
    <property type="evidence" value="ECO:0007669"/>
    <property type="project" value="UniProtKB-KW"/>
</dbReference>
<dbReference type="GO" id="GO:0051301">
    <property type="term" value="P:cell division"/>
    <property type="evidence" value="ECO:0007669"/>
    <property type="project" value="UniProtKB-KW"/>
</dbReference>
<keyword evidence="4" id="KW-0963">Cytoplasm</keyword>
<dbReference type="InterPro" id="IPR050090">
    <property type="entry name" value="Tyrosine_recombinase_XerCD"/>
</dbReference>
<dbReference type="GO" id="GO:0003677">
    <property type="term" value="F:DNA binding"/>
    <property type="evidence" value="ECO:0007669"/>
    <property type="project" value="UniProtKB-UniRule"/>
</dbReference>
<dbReference type="PROSITE" id="PS51900">
    <property type="entry name" value="CB"/>
    <property type="match status" value="1"/>
</dbReference>
<evidence type="ECO:0000256" key="7">
    <source>
        <dbReference type="ARBA" id="ARBA00022908"/>
    </source>
</evidence>
<evidence type="ECO:0000313" key="16">
    <source>
        <dbReference type="Proteomes" id="UP000095384"/>
    </source>
</evidence>
<keyword evidence="9" id="KW-0233">DNA recombination</keyword>
<dbReference type="GO" id="GO:0015074">
    <property type="term" value="P:DNA integration"/>
    <property type="evidence" value="ECO:0007669"/>
    <property type="project" value="UniProtKB-KW"/>
</dbReference>
<evidence type="ECO:0000259" key="12">
    <source>
        <dbReference type="PROSITE" id="PS51898"/>
    </source>
</evidence>
<dbReference type="AlphaFoldDB" id="A0A174FPG5"/>
<evidence type="ECO:0000256" key="4">
    <source>
        <dbReference type="ARBA" id="ARBA00022490"/>
    </source>
</evidence>
<dbReference type="InterPro" id="IPR011010">
    <property type="entry name" value="DNA_brk_join_enz"/>
</dbReference>
<dbReference type="InterPro" id="IPR010998">
    <property type="entry name" value="Integrase_recombinase_N"/>
</dbReference>
<proteinExistence type="inferred from homology"/>
<dbReference type="NCBIfam" id="NF040815">
    <property type="entry name" value="recomb_XerA_Arch"/>
    <property type="match status" value="1"/>
</dbReference>
<organism evidence="14 16">
    <name type="scientific">Agathobacter rectalis</name>
    <dbReference type="NCBI Taxonomy" id="39491"/>
    <lineage>
        <taxon>Bacteria</taxon>
        <taxon>Bacillati</taxon>
        <taxon>Bacillota</taxon>
        <taxon>Clostridia</taxon>
        <taxon>Lachnospirales</taxon>
        <taxon>Lachnospiraceae</taxon>
        <taxon>Agathobacter</taxon>
    </lineage>
</organism>
<feature type="domain" description="Core-binding (CB)" evidence="13">
    <location>
        <begin position="42"/>
        <end position="124"/>
    </location>
</feature>
<reference evidence="14 16" key="1">
    <citation type="submission" date="2015-09" db="EMBL/GenBank/DDBJ databases">
        <authorList>
            <consortium name="Pathogen Informatics"/>
        </authorList>
    </citation>
    <scope>NUCLEOTIDE SEQUENCE [LARGE SCALE GENOMIC DNA]</scope>
    <source>
        <strain evidence="14 16">2789STDY5608860</strain>
    </source>
</reference>
<comment type="subcellular location">
    <subcellularLocation>
        <location evidence="2">Cytoplasm</location>
    </subcellularLocation>
</comment>
<comment type="function">
    <text evidence="1">Site-specific tyrosine recombinase, which acts by catalyzing the cutting and rejoining of the recombining DNA molecules.</text>
</comment>
<evidence type="ECO:0000256" key="2">
    <source>
        <dbReference type="ARBA" id="ARBA00004496"/>
    </source>
</evidence>
<dbReference type="PROSITE" id="PS51898">
    <property type="entry name" value="TYR_RECOMBINASE"/>
    <property type="match status" value="1"/>
</dbReference>
<keyword evidence="10" id="KW-0131">Cell cycle</keyword>
<feature type="domain" description="Tyr recombinase" evidence="12">
    <location>
        <begin position="145"/>
        <end position="318"/>
    </location>
</feature>
<evidence type="ECO:0000256" key="3">
    <source>
        <dbReference type="ARBA" id="ARBA00008857"/>
    </source>
</evidence>
<dbReference type="InterPro" id="IPR002104">
    <property type="entry name" value="Integrase_catalytic"/>
</dbReference>
<dbReference type="GO" id="GO:0007059">
    <property type="term" value="P:chromosome segregation"/>
    <property type="evidence" value="ECO:0007669"/>
    <property type="project" value="UniProtKB-KW"/>
</dbReference>
<comment type="similarity">
    <text evidence="3">Belongs to the 'phage' integrase family.</text>
</comment>
<evidence type="ECO:0000256" key="1">
    <source>
        <dbReference type="ARBA" id="ARBA00003283"/>
    </source>
</evidence>
<sequence length="322" mass="37989">MEEKIVIVLNEMSEYLSITQMKKLQEVIIKTFAENEASKVNIKNEDFLNMFLAAKRIEGCSERTINYYRVTVQHLLSCTEKNVRKISTEEMREYLSNYQKRNNCSNVTIDNVRRNISSFFSWLEEEDYILKSPMKRIHKIKTKKIVKNTISDEEIEKLRDNCKEKRDLAMIDLLYSTGIRVGELVNLNIDDINFEGRECVVYGKGDKERRVYFDAKTKVHLKQYLENRFDNNEALFVTLDAPYERLKISGVEIRLRNIGRTLNLERIHPHKFRRTMATRAIDKGMPIEQVQRLLGHSQIDTTMQYAMVNQNNVKTSHQKYIA</sequence>
<dbReference type="PANTHER" id="PTHR30349">
    <property type="entry name" value="PHAGE INTEGRASE-RELATED"/>
    <property type="match status" value="1"/>
</dbReference>
<dbReference type="Gene3D" id="1.10.443.10">
    <property type="entry name" value="Intergrase catalytic core"/>
    <property type="match status" value="1"/>
</dbReference>
<dbReference type="InterPro" id="IPR004107">
    <property type="entry name" value="Integrase_SAM-like_N"/>
</dbReference>
<evidence type="ECO:0000256" key="9">
    <source>
        <dbReference type="ARBA" id="ARBA00023172"/>
    </source>
</evidence>
<dbReference type="EMBL" id="CYYW01000020">
    <property type="protein sequence ID" value="CUO50035.1"/>
    <property type="molecule type" value="Genomic_DNA"/>
</dbReference>